<dbReference type="PRINTS" id="PR00740">
    <property type="entry name" value="GLHYDRLASE27"/>
</dbReference>
<dbReference type="SUPFAM" id="SSF51445">
    <property type="entry name" value="(Trans)glycosidases"/>
    <property type="match status" value="1"/>
</dbReference>
<dbReference type="EMBL" id="GL832959">
    <property type="protein sequence ID" value="EGD81464.1"/>
    <property type="molecule type" value="Genomic_DNA"/>
</dbReference>
<dbReference type="STRING" id="946362.F2U1G2"/>
<protein>
    <recommendedName>
        <fullName evidence="3 7">Alpha-galactosidase</fullName>
        <ecNumber evidence="3 7">3.2.1.22</ecNumber>
    </recommendedName>
    <alternativeName>
        <fullName evidence="7">Melibiase</fullName>
    </alternativeName>
</protein>
<evidence type="ECO:0000259" key="9">
    <source>
        <dbReference type="Pfam" id="PF17801"/>
    </source>
</evidence>
<feature type="chain" id="PRO_5003286998" description="Alpha-galactosidase" evidence="8">
    <location>
        <begin position="32"/>
        <end position="472"/>
    </location>
</feature>
<dbReference type="Pfam" id="PF16499">
    <property type="entry name" value="Melibiase_2"/>
    <property type="match status" value="1"/>
</dbReference>
<evidence type="ECO:0000256" key="2">
    <source>
        <dbReference type="ARBA" id="ARBA00009743"/>
    </source>
</evidence>
<evidence type="ECO:0000256" key="8">
    <source>
        <dbReference type="SAM" id="SignalP"/>
    </source>
</evidence>
<dbReference type="OMA" id="ATWGGQY"/>
<dbReference type="InterPro" id="IPR000111">
    <property type="entry name" value="Glyco_hydro_27/36_CS"/>
</dbReference>
<dbReference type="GO" id="GO:0005975">
    <property type="term" value="P:carbohydrate metabolic process"/>
    <property type="evidence" value="ECO:0007669"/>
    <property type="project" value="InterPro"/>
</dbReference>
<dbReference type="KEGG" id="sre:PTSG_02182"/>
<evidence type="ECO:0000313" key="11">
    <source>
        <dbReference type="Proteomes" id="UP000007799"/>
    </source>
</evidence>
<comment type="similarity">
    <text evidence="2 7">Belongs to the glycosyl hydrolase 27 family.</text>
</comment>
<keyword evidence="7" id="KW-1015">Disulfide bond</keyword>
<dbReference type="EC" id="3.2.1.22" evidence="3 7"/>
<evidence type="ECO:0000256" key="4">
    <source>
        <dbReference type="ARBA" id="ARBA00022729"/>
    </source>
</evidence>
<dbReference type="FunFam" id="3.20.20.70:FF:000197">
    <property type="entry name" value="Alpha-galactosidase"/>
    <property type="match status" value="1"/>
</dbReference>
<proteinExistence type="inferred from homology"/>
<dbReference type="CDD" id="cd14792">
    <property type="entry name" value="GH27"/>
    <property type="match status" value="1"/>
</dbReference>
<dbReference type="PROSITE" id="PS51257">
    <property type="entry name" value="PROKAR_LIPOPROTEIN"/>
    <property type="match status" value="1"/>
</dbReference>
<dbReference type="OrthoDB" id="5795902at2759"/>
<evidence type="ECO:0000256" key="7">
    <source>
        <dbReference type="RuleBase" id="RU361168"/>
    </source>
</evidence>
<dbReference type="Gene3D" id="3.20.20.70">
    <property type="entry name" value="Aldolase class I"/>
    <property type="match status" value="1"/>
</dbReference>
<dbReference type="PANTHER" id="PTHR11452">
    <property type="entry name" value="ALPHA-GALACTOSIDASE/ALPHA-N-ACETYLGALACTOSAMINIDASE"/>
    <property type="match status" value="1"/>
</dbReference>
<evidence type="ECO:0000256" key="3">
    <source>
        <dbReference type="ARBA" id="ARBA00012755"/>
    </source>
</evidence>
<dbReference type="SUPFAM" id="SSF51011">
    <property type="entry name" value="Glycosyl hydrolase domain"/>
    <property type="match status" value="1"/>
</dbReference>
<dbReference type="InParanoid" id="F2U1G2"/>
<keyword evidence="5 7" id="KW-0378">Hydrolase</keyword>
<dbReference type="Pfam" id="PF17801">
    <property type="entry name" value="Melibiase_C"/>
    <property type="match status" value="1"/>
</dbReference>
<dbReference type="RefSeq" id="XP_004996668.1">
    <property type="nucleotide sequence ID" value="XM_004996611.1"/>
</dbReference>
<dbReference type="Gene3D" id="2.60.40.1180">
    <property type="entry name" value="Golgi alpha-mannosidase II"/>
    <property type="match status" value="1"/>
</dbReference>
<evidence type="ECO:0000256" key="6">
    <source>
        <dbReference type="ARBA" id="ARBA00023295"/>
    </source>
</evidence>
<keyword evidence="4 8" id="KW-0732">Signal</keyword>
<dbReference type="PROSITE" id="PS00512">
    <property type="entry name" value="ALPHA_GALACTOSIDASE"/>
    <property type="match status" value="1"/>
</dbReference>
<sequence>MMRMMMMRAQPPVVLLAVVGVLACLPATSLAYDNGVALKPAMGWNTWCTLSDCHNGDNKYFDRCNEWEIRDIAEAMLTNGMYDLGYRYINLDDCWAATERDAQGNIQPDPDRFPSGMRAMADWLHKKGLKFGLYTSMGSATCNRGGRPKDIPGSFGHYKEDAATFASWHMDYVKVDWCGHDLFDSKLQHTELSNALNATGRPIWLELCRGYSYDPIPPYVAEVAQSWRATGDHQDEWSNSKTVIQAFMNPSNPSVPHAWNYGDFLMTGGPGCNVNASLHCPRQTDDEYRTTFSVWSIASSPLIVATDIRNMTAIMTECLLNKEAIAINQDYTSAAGKLIGSDTRDPVCASGGDGDAPTCPVFGRKLSDGTYAAVLINLADSGRANVTMDLGWLGLPSSATVTVNNILKQRSMGTAKGTLTVPLSPHESVYVRLTRTTTTRNDTSSADGVVTARVHTSGEQQGPVTMVLDRNN</sequence>
<dbReference type="InterPro" id="IPR013780">
    <property type="entry name" value="Glyco_hydro_b"/>
</dbReference>
<dbReference type="InterPro" id="IPR013785">
    <property type="entry name" value="Aldolase_TIM"/>
</dbReference>
<comment type="catalytic activity">
    <reaction evidence="1 7">
        <text>Hydrolysis of terminal, non-reducing alpha-D-galactose residues in alpha-D-galactosides, including galactose oligosaccharides, galactomannans and galactolipids.</text>
        <dbReference type="EC" id="3.2.1.22"/>
    </reaction>
</comment>
<gene>
    <name evidence="10" type="ORF">PTSG_02182</name>
</gene>
<accession>F2U1G2</accession>
<dbReference type="InterPro" id="IPR017853">
    <property type="entry name" value="GH"/>
</dbReference>
<reference evidence="10" key="1">
    <citation type="submission" date="2009-08" db="EMBL/GenBank/DDBJ databases">
        <title>Annotation of Salpingoeca rosetta.</title>
        <authorList>
            <consortium name="The Broad Institute Genome Sequencing Platform"/>
            <person name="Russ C."/>
            <person name="Cuomo C."/>
            <person name="Burger G."/>
            <person name="Gray M.W."/>
            <person name="Holland P.W.H."/>
            <person name="King N."/>
            <person name="Lang F.B.F."/>
            <person name="Roger A.J."/>
            <person name="Ruiz-Trillo I."/>
            <person name="Young S.K."/>
            <person name="Zeng Q."/>
            <person name="Gargeya S."/>
            <person name="Alvarado L."/>
            <person name="Berlin A."/>
            <person name="Chapman S.B."/>
            <person name="Chen Z."/>
            <person name="Freedman E."/>
            <person name="Gellesch M."/>
            <person name="Goldberg J."/>
            <person name="Griggs A."/>
            <person name="Gujja S."/>
            <person name="Heilman E."/>
            <person name="Heiman D."/>
            <person name="Howarth C."/>
            <person name="Mehta T."/>
            <person name="Neiman D."/>
            <person name="Pearson M."/>
            <person name="Roberts A."/>
            <person name="Saif S."/>
            <person name="Shea T."/>
            <person name="Shenoy N."/>
            <person name="Sisk P."/>
            <person name="Stolte C."/>
            <person name="Sykes S."/>
            <person name="White J."/>
            <person name="Yandava C."/>
            <person name="Haas B."/>
            <person name="Nusbaum C."/>
            <person name="Birren B."/>
        </authorList>
    </citation>
    <scope>NUCLEOTIDE SEQUENCE</scope>
    <source>
        <strain evidence="10">ATCC 50818</strain>
    </source>
</reference>
<dbReference type="AlphaFoldDB" id="F2U1G2"/>
<feature type="signal peptide" evidence="8">
    <location>
        <begin position="1"/>
        <end position="31"/>
    </location>
</feature>
<dbReference type="InterPro" id="IPR002241">
    <property type="entry name" value="Glyco_hydro_27"/>
</dbReference>
<dbReference type="PANTHER" id="PTHR11452:SF75">
    <property type="entry name" value="ALPHA-GALACTOSIDASE MEL1"/>
    <property type="match status" value="1"/>
</dbReference>
<name>F2U1G2_SALR5</name>
<evidence type="ECO:0000313" key="10">
    <source>
        <dbReference type="EMBL" id="EGD81464.1"/>
    </source>
</evidence>
<evidence type="ECO:0000256" key="5">
    <source>
        <dbReference type="ARBA" id="ARBA00022801"/>
    </source>
</evidence>
<dbReference type="Proteomes" id="UP000007799">
    <property type="component" value="Unassembled WGS sequence"/>
</dbReference>
<evidence type="ECO:0000256" key="1">
    <source>
        <dbReference type="ARBA" id="ARBA00001255"/>
    </source>
</evidence>
<organism evidence="10 11">
    <name type="scientific">Salpingoeca rosetta (strain ATCC 50818 / BSB-021)</name>
    <dbReference type="NCBI Taxonomy" id="946362"/>
    <lineage>
        <taxon>Eukaryota</taxon>
        <taxon>Choanoflagellata</taxon>
        <taxon>Craspedida</taxon>
        <taxon>Salpingoecidae</taxon>
        <taxon>Salpingoeca</taxon>
    </lineage>
</organism>
<keyword evidence="11" id="KW-1185">Reference proteome</keyword>
<dbReference type="GeneID" id="16077262"/>
<dbReference type="eggNOG" id="KOG2366">
    <property type="taxonomic scope" value="Eukaryota"/>
</dbReference>
<dbReference type="GO" id="GO:0004557">
    <property type="term" value="F:alpha-galactosidase activity"/>
    <property type="evidence" value="ECO:0007669"/>
    <property type="project" value="UniProtKB-EC"/>
</dbReference>
<dbReference type="InterPro" id="IPR041233">
    <property type="entry name" value="Melibiase_C"/>
</dbReference>
<keyword evidence="6 7" id="KW-0326">Glycosidase</keyword>
<feature type="domain" description="Alpha galactosidase C-terminal" evidence="9">
    <location>
        <begin position="360"/>
        <end position="433"/>
    </location>
</feature>